<proteinExistence type="predicted"/>
<evidence type="ECO:0000313" key="1">
    <source>
        <dbReference type="EMBL" id="MPN37270.1"/>
    </source>
</evidence>
<accession>A0A645HEV8</accession>
<organism evidence="1">
    <name type="scientific">bioreactor metagenome</name>
    <dbReference type="NCBI Taxonomy" id="1076179"/>
    <lineage>
        <taxon>unclassified sequences</taxon>
        <taxon>metagenomes</taxon>
        <taxon>ecological metagenomes</taxon>
    </lineage>
</organism>
<dbReference type="EMBL" id="VSSQ01091817">
    <property type="protein sequence ID" value="MPN37270.1"/>
    <property type="molecule type" value="Genomic_DNA"/>
</dbReference>
<comment type="caution">
    <text evidence="1">The sequence shown here is derived from an EMBL/GenBank/DDBJ whole genome shotgun (WGS) entry which is preliminary data.</text>
</comment>
<reference evidence="1" key="1">
    <citation type="submission" date="2019-08" db="EMBL/GenBank/DDBJ databases">
        <authorList>
            <person name="Kucharzyk K."/>
            <person name="Murdoch R.W."/>
            <person name="Higgins S."/>
            <person name="Loffler F."/>
        </authorList>
    </citation>
    <scope>NUCLEOTIDE SEQUENCE</scope>
</reference>
<dbReference type="AlphaFoldDB" id="A0A645HEV8"/>
<protein>
    <submittedName>
        <fullName evidence="1">Uncharacterized protein</fullName>
    </submittedName>
</protein>
<sequence>MPSGLASDLRTVNHEIRLQQELIEVKRKELAKIHAKYDGDRQRYYELTGRRSLSLPVSPSTAR</sequence>
<name>A0A645HEV8_9ZZZZ</name>
<gene>
    <name evidence="1" type="ORF">SDC9_184786</name>
</gene>